<feature type="region of interest" description="Disordered" evidence="2">
    <location>
        <begin position="62"/>
        <end position="95"/>
    </location>
</feature>
<comment type="subcellular location">
    <subcellularLocation>
        <location evidence="1">Membrane</location>
        <topology evidence="1">Lipid-anchor</topology>
        <topology evidence="1">GPI-anchor</topology>
    </subcellularLocation>
</comment>
<comment type="subunit">
    <text evidence="1">Homodimer; disulfide-linked.</text>
</comment>
<keyword evidence="1" id="KW-0645">Protease</keyword>
<keyword evidence="1" id="KW-0449">Lipoprotein</keyword>
<keyword evidence="1" id="KW-0325">Glycoprotein</keyword>
<dbReference type="PROSITE" id="PS51365">
    <property type="entry name" value="RENAL_DIPEPTIDASE_2"/>
    <property type="match status" value="1"/>
</dbReference>
<accession>A0AAE1TX28</accession>
<keyword evidence="1" id="KW-0862">Zinc</keyword>
<organism evidence="3 4">
    <name type="scientific">Petrolisthes manimaculis</name>
    <dbReference type="NCBI Taxonomy" id="1843537"/>
    <lineage>
        <taxon>Eukaryota</taxon>
        <taxon>Metazoa</taxon>
        <taxon>Ecdysozoa</taxon>
        <taxon>Arthropoda</taxon>
        <taxon>Crustacea</taxon>
        <taxon>Multicrustacea</taxon>
        <taxon>Malacostraca</taxon>
        <taxon>Eumalacostraca</taxon>
        <taxon>Eucarida</taxon>
        <taxon>Decapoda</taxon>
        <taxon>Pleocyemata</taxon>
        <taxon>Anomura</taxon>
        <taxon>Galatheoidea</taxon>
        <taxon>Porcellanidae</taxon>
        <taxon>Petrolisthes</taxon>
    </lineage>
</organism>
<dbReference type="PANTHER" id="PTHR10443:SF12">
    <property type="entry name" value="DIPEPTIDASE"/>
    <property type="match status" value="1"/>
</dbReference>
<comment type="similarity">
    <text evidence="1">Belongs to the metallo-dependent hydrolases superfamily. Peptidase M19 family.</text>
</comment>
<comment type="cofactor">
    <cofactor evidence="1">
        <name>Zn(2+)</name>
        <dbReference type="ChEBI" id="CHEBI:29105"/>
    </cofactor>
</comment>
<keyword evidence="1" id="KW-0472">Membrane</keyword>
<keyword evidence="1" id="KW-1015">Disulfide bond</keyword>
<feature type="non-terminal residue" evidence="3">
    <location>
        <position position="1"/>
    </location>
</feature>
<keyword evidence="1" id="KW-0378">Hydrolase</keyword>
<dbReference type="GO" id="GO:0070573">
    <property type="term" value="F:metallodipeptidase activity"/>
    <property type="evidence" value="ECO:0007669"/>
    <property type="project" value="InterPro"/>
</dbReference>
<keyword evidence="1" id="KW-0482">Metalloprotease</keyword>
<name>A0AAE1TX28_9EUCA</name>
<keyword evidence="1" id="KW-0336">GPI-anchor</keyword>
<dbReference type="InterPro" id="IPR032466">
    <property type="entry name" value="Metal_Hydrolase"/>
</dbReference>
<dbReference type="GO" id="GO:0046872">
    <property type="term" value="F:metal ion binding"/>
    <property type="evidence" value="ECO:0007669"/>
    <property type="project" value="UniProtKB-UniRule"/>
</dbReference>
<evidence type="ECO:0000256" key="1">
    <source>
        <dbReference type="RuleBase" id="RU341113"/>
    </source>
</evidence>
<comment type="catalytic activity">
    <reaction evidence="1">
        <text>an L-aminoacyl-L-amino acid + H2O = 2 an L-alpha-amino acid</text>
        <dbReference type="Rhea" id="RHEA:48940"/>
        <dbReference type="ChEBI" id="CHEBI:15377"/>
        <dbReference type="ChEBI" id="CHEBI:59869"/>
        <dbReference type="ChEBI" id="CHEBI:77460"/>
        <dbReference type="EC" id="3.4.13.19"/>
    </reaction>
</comment>
<dbReference type="EMBL" id="JAWZYT010002940">
    <property type="protein sequence ID" value="KAK4301022.1"/>
    <property type="molecule type" value="Genomic_DNA"/>
</dbReference>
<sequence>VDNGGMVMVNFVIDFLIPDHENASISDVAVIYFIYYHPPSTSVPPPHHHHCSSISQPPSLNLHLSSSISQPPSTTTTTVPPSHNLHLSTSISHPPSLNLHPPPPPLFLHPPPPLFLHLSSSIHLSSSTSHPPPPSSSIALGLDDTSKYPYLLAELLLDETWSDEDLRKLVGLNIVRVMKQVEQVRDSLIEESPLDQPIPPEDLHDHLACVNPWRQSVCVSAPLY</sequence>
<dbReference type="SUPFAM" id="SSF51556">
    <property type="entry name" value="Metallo-dependent hydrolases"/>
    <property type="match status" value="1"/>
</dbReference>
<proteinExistence type="inferred from homology"/>
<keyword evidence="1" id="KW-0479">Metal-binding</keyword>
<dbReference type="PANTHER" id="PTHR10443">
    <property type="entry name" value="MICROSOMAL DIPEPTIDASE"/>
    <property type="match status" value="1"/>
</dbReference>
<protein>
    <recommendedName>
        <fullName evidence="1">Dipeptidase</fullName>
        <ecNumber evidence="1">3.4.13.19</ecNumber>
    </recommendedName>
</protein>
<reference evidence="3" key="1">
    <citation type="submission" date="2023-11" db="EMBL/GenBank/DDBJ databases">
        <title>Genome assemblies of two species of porcelain crab, Petrolisthes cinctipes and Petrolisthes manimaculis (Anomura: Porcellanidae).</title>
        <authorList>
            <person name="Angst P."/>
        </authorList>
    </citation>
    <scope>NUCLEOTIDE SEQUENCE</scope>
    <source>
        <strain evidence="3">PB745_02</strain>
        <tissue evidence="3">Gill</tissue>
    </source>
</reference>
<dbReference type="GO" id="GO:0006508">
    <property type="term" value="P:proteolysis"/>
    <property type="evidence" value="ECO:0007669"/>
    <property type="project" value="UniProtKB-KW"/>
</dbReference>
<feature type="compositionally biased region" description="Low complexity" evidence="2">
    <location>
        <begin position="62"/>
        <end position="82"/>
    </location>
</feature>
<keyword evidence="4" id="KW-1185">Reference proteome</keyword>
<keyword evidence="1" id="KW-0224">Dipeptidase</keyword>
<comment type="caution">
    <text evidence="3">The sequence shown here is derived from an EMBL/GenBank/DDBJ whole genome shotgun (WGS) entry which is preliminary data.</text>
</comment>
<dbReference type="EC" id="3.4.13.19" evidence="1"/>
<evidence type="ECO:0000256" key="2">
    <source>
        <dbReference type="SAM" id="MobiDB-lite"/>
    </source>
</evidence>
<dbReference type="Proteomes" id="UP001292094">
    <property type="component" value="Unassembled WGS sequence"/>
</dbReference>
<dbReference type="Gene3D" id="3.20.20.140">
    <property type="entry name" value="Metal-dependent hydrolases"/>
    <property type="match status" value="1"/>
</dbReference>
<evidence type="ECO:0000313" key="3">
    <source>
        <dbReference type="EMBL" id="KAK4301022.1"/>
    </source>
</evidence>
<dbReference type="AlphaFoldDB" id="A0AAE1TX28"/>
<gene>
    <name evidence="3" type="ORF">Pmani_026810</name>
</gene>
<dbReference type="InterPro" id="IPR008257">
    <property type="entry name" value="Pept_M19"/>
</dbReference>
<dbReference type="GO" id="GO:0098552">
    <property type="term" value="C:side of membrane"/>
    <property type="evidence" value="ECO:0007669"/>
    <property type="project" value="UniProtKB-KW"/>
</dbReference>
<evidence type="ECO:0000313" key="4">
    <source>
        <dbReference type="Proteomes" id="UP001292094"/>
    </source>
</evidence>